<evidence type="ECO:0000256" key="1">
    <source>
        <dbReference type="ARBA" id="ARBA00022679"/>
    </source>
</evidence>
<dbReference type="Pfam" id="PF00583">
    <property type="entry name" value="Acetyltransf_1"/>
    <property type="match status" value="1"/>
</dbReference>
<reference evidence="4" key="1">
    <citation type="submission" date="2020-11" db="EMBL/GenBank/DDBJ databases">
        <title>Azospira inquinata sp. nov.</title>
        <authorList>
            <person name="Moe W.M."/>
            <person name="Mikes M.C."/>
        </authorList>
    </citation>
    <scope>NUCLEOTIDE SEQUENCE</scope>
    <source>
        <strain evidence="4">Azo-3</strain>
    </source>
</reference>
<name>A0A975SPF4_9RHOO</name>
<accession>A0A975SPF4</accession>
<protein>
    <submittedName>
        <fullName evidence="4">GNAT family N-acetyltransferase</fullName>
    </submittedName>
</protein>
<sequence length="189" mass="20099">MTAVSSAVSAPTPSSLNLAPLAPDRVPELIALARVVWQDTYSALIPQAQIDHMLAERYQPRDLAAQAGAPGPGWTVCWMTAGLEDAMVGFACLETTDTPGEFKLDKLYVHPQAQGRGVGRALVDWAAATAREAGGQTLVLAVNKGNTRALAAYRAYGFRQRAAVCRDIGHGFVMDDFIMAKPLQTAACA</sequence>
<evidence type="ECO:0000256" key="2">
    <source>
        <dbReference type="ARBA" id="ARBA00023315"/>
    </source>
</evidence>
<dbReference type="Proteomes" id="UP000683428">
    <property type="component" value="Chromosome"/>
</dbReference>
<keyword evidence="5" id="KW-1185">Reference proteome</keyword>
<evidence type="ECO:0000313" key="4">
    <source>
        <dbReference type="EMBL" id="QWT50082.1"/>
    </source>
</evidence>
<organism evidence="4 5">
    <name type="scientific">Azospira inquinata</name>
    <dbReference type="NCBI Taxonomy" id="2785627"/>
    <lineage>
        <taxon>Bacteria</taxon>
        <taxon>Pseudomonadati</taxon>
        <taxon>Pseudomonadota</taxon>
        <taxon>Betaproteobacteria</taxon>
        <taxon>Rhodocyclales</taxon>
        <taxon>Rhodocyclaceae</taxon>
        <taxon>Azospira</taxon>
    </lineage>
</organism>
<keyword evidence="2" id="KW-0012">Acyltransferase</keyword>
<feature type="domain" description="N-acetyltransferase" evidence="3">
    <location>
        <begin position="16"/>
        <end position="184"/>
    </location>
</feature>
<dbReference type="AlphaFoldDB" id="A0A975SPF4"/>
<dbReference type="PANTHER" id="PTHR43877">
    <property type="entry name" value="AMINOALKYLPHOSPHONATE N-ACETYLTRANSFERASE-RELATED-RELATED"/>
    <property type="match status" value="1"/>
</dbReference>
<dbReference type="InterPro" id="IPR050832">
    <property type="entry name" value="Bact_Acetyltransf"/>
</dbReference>
<dbReference type="KEGG" id="aiq:Azoinq_05660"/>
<evidence type="ECO:0000259" key="3">
    <source>
        <dbReference type="PROSITE" id="PS51186"/>
    </source>
</evidence>
<keyword evidence="1" id="KW-0808">Transferase</keyword>
<gene>
    <name evidence="4" type="ORF">Azoinq_05660</name>
</gene>
<proteinExistence type="predicted"/>
<dbReference type="RefSeq" id="WP_216131223.1">
    <property type="nucleotide sequence ID" value="NZ_CP064782.1"/>
</dbReference>
<dbReference type="InterPro" id="IPR000182">
    <property type="entry name" value="GNAT_dom"/>
</dbReference>
<evidence type="ECO:0000313" key="5">
    <source>
        <dbReference type="Proteomes" id="UP000683428"/>
    </source>
</evidence>
<dbReference type="EMBL" id="CP064782">
    <property type="protein sequence ID" value="QWT50082.1"/>
    <property type="molecule type" value="Genomic_DNA"/>
</dbReference>
<dbReference type="CDD" id="cd04301">
    <property type="entry name" value="NAT_SF"/>
    <property type="match status" value="1"/>
</dbReference>
<dbReference type="PROSITE" id="PS51186">
    <property type="entry name" value="GNAT"/>
    <property type="match status" value="1"/>
</dbReference>
<dbReference type="GO" id="GO:0016747">
    <property type="term" value="F:acyltransferase activity, transferring groups other than amino-acyl groups"/>
    <property type="evidence" value="ECO:0007669"/>
    <property type="project" value="InterPro"/>
</dbReference>